<comment type="caution">
    <text evidence="1">The sequence shown here is derived from an EMBL/GenBank/DDBJ whole genome shotgun (WGS) entry which is preliminary data.</text>
</comment>
<evidence type="ECO:0000313" key="2">
    <source>
        <dbReference type="Proteomes" id="UP000018554"/>
    </source>
</evidence>
<name>V7IFE4_EIKCO</name>
<organism evidence="1 2">
    <name type="scientific">Eikenella corrodens CC92I</name>
    <dbReference type="NCBI Taxonomy" id="1073362"/>
    <lineage>
        <taxon>Bacteria</taxon>
        <taxon>Pseudomonadati</taxon>
        <taxon>Pseudomonadota</taxon>
        <taxon>Betaproteobacteria</taxon>
        <taxon>Neisseriales</taxon>
        <taxon>Neisseriaceae</taxon>
        <taxon>Eikenella</taxon>
    </lineage>
</organism>
<accession>V7IFE4</accession>
<keyword evidence="2" id="KW-1185">Reference proteome</keyword>
<protein>
    <recommendedName>
        <fullName evidence="3">Beta-ketoacyl synthase N-terminal domain-containing protein</fullName>
    </recommendedName>
</protein>
<dbReference type="HOGENOM" id="CLU_1132204_0_0_4"/>
<gene>
    <name evidence="1" type="ORF">HMPREF1177_01211</name>
</gene>
<evidence type="ECO:0000313" key="1">
    <source>
        <dbReference type="EMBL" id="ETA84006.1"/>
    </source>
</evidence>
<dbReference type="Proteomes" id="UP000018554">
    <property type="component" value="Unassembled WGS sequence"/>
</dbReference>
<dbReference type="AlphaFoldDB" id="V7IFE4"/>
<sequence length="245" mass="26590">MSNPLNPNQTIAYLHAVARFIAEPQQPDGELRHLLREQYGIDARRLSRFTLLALLGALPLCQGLPENPAIYLASPFSSPSRMVAMQQKLAACQPSPLDFMANLHNAATFQLAQILGSSGNSVFLAADAENCLSLLYAVLNALLAEPGQTVLLGWAYEQPGQGEQEGSVWWQVSGSLPPRQNGWQISTATINHTIPTMPHQSAFLPAVLALEEQLHDRGGLLLPPYGIWPALQIELLAADEIGKEA</sequence>
<dbReference type="EMBL" id="AZGQ01000004">
    <property type="protein sequence ID" value="ETA84006.1"/>
    <property type="molecule type" value="Genomic_DNA"/>
</dbReference>
<proteinExistence type="predicted"/>
<evidence type="ECO:0008006" key="3">
    <source>
        <dbReference type="Google" id="ProtNLM"/>
    </source>
</evidence>
<reference evidence="1 2" key="1">
    <citation type="submission" date="2013-11" db="EMBL/GenBank/DDBJ databases">
        <title>The Genome Sequence of Eikenella corrodens CC92I.</title>
        <authorList>
            <consortium name="The Broad Institute Genomics Platform"/>
            <person name="Earl A."/>
            <person name="Allen-Vercoe E."/>
            <person name="Daigneault M."/>
            <person name="Young S.K."/>
            <person name="Zeng Q."/>
            <person name="Gargeya S."/>
            <person name="Fitzgerald M."/>
            <person name="Abouelleil A."/>
            <person name="Alvarado L."/>
            <person name="Chapman S.B."/>
            <person name="Gainer-Dewar J."/>
            <person name="Goldberg J."/>
            <person name="Griggs A."/>
            <person name="Gujja S."/>
            <person name="Hansen M."/>
            <person name="Howarth C."/>
            <person name="Imamovic A."/>
            <person name="Ireland A."/>
            <person name="Larimer J."/>
            <person name="McCowan C."/>
            <person name="Murphy C."/>
            <person name="Pearson M."/>
            <person name="Poon T.W."/>
            <person name="Priest M."/>
            <person name="Roberts A."/>
            <person name="Saif S."/>
            <person name="Shea T."/>
            <person name="Sykes S."/>
            <person name="Wortman J."/>
            <person name="Nusbaum C."/>
            <person name="Birren B."/>
        </authorList>
    </citation>
    <scope>NUCLEOTIDE SEQUENCE [LARGE SCALE GENOMIC DNA]</scope>
    <source>
        <strain evidence="1 2">CC92I</strain>
    </source>
</reference>
<dbReference type="PATRIC" id="fig|1073362.3.peg.1382"/>